<gene>
    <name evidence="2" type="ORF">QIS74_04882</name>
</gene>
<evidence type="ECO:0000313" key="2">
    <source>
        <dbReference type="EMBL" id="KAK6221153.1"/>
    </source>
</evidence>
<protein>
    <submittedName>
        <fullName evidence="2">Uncharacterized protein</fullName>
    </submittedName>
</protein>
<dbReference type="Proteomes" id="UP001327957">
    <property type="component" value="Unassembled WGS sequence"/>
</dbReference>
<feature type="region of interest" description="Disordered" evidence="1">
    <location>
        <begin position="27"/>
        <end position="82"/>
    </location>
</feature>
<dbReference type="AlphaFoldDB" id="A0AAV9TJD5"/>
<feature type="region of interest" description="Disordered" evidence="1">
    <location>
        <begin position="1"/>
        <end position="20"/>
    </location>
</feature>
<proteinExistence type="predicted"/>
<evidence type="ECO:0000256" key="1">
    <source>
        <dbReference type="SAM" id="MobiDB-lite"/>
    </source>
</evidence>
<feature type="compositionally biased region" description="Low complexity" evidence="1">
    <location>
        <begin position="27"/>
        <end position="42"/>
    </location>
</feature>
<sequence>MIPPAQVGSEGIPLSQMDPSDRVSILTPTPAVPLATTPTPLTSSRSSFDTMFDGRSSVKASPSQSPCTFRLPENDDLERGNSRLIPPTKSFWRQVFRDCMDAARFYHDSPLSMAVNLSSAIRTPAIPVSPQLVGMAA</sequence>
<evidence type="ECO:0000313" key="3">
    <source>
        <dbReference type="Proteomes" id="UP001327957"/>
    </source>
</evidence>
<feature type="compositionally biased region" description="Polar residues" evidence="1">
    <location>
        <begin position="58"/>
        <end position="67"/>
    </location>
</feature>
<name>A0AAV9TJD5_9PEZI</name>
<accession>A0AAV9TJD5</accession>
<comment type="caution">
    <text evidence="2">The sequence shown here is derived from an EMBL/GenBank/DDBJ whole genome shotgun (WGS) entry which is preliminary data.</text>
</comment>
<reference evidence="2 3" key="1">
    <citation type="submission" date="2023-04" db="EMBL/GenBank/DDBJ databases">
        <title>Colletotrichum tabacum stain YC1 causing leaf anthracnose on Nicotiana tabacum(L.) cv.</title>
        <authorList>
            <person name="Ji Z."/>
            <person name="Wang M."/>
            <person name="Zhang J."/>
            <person name="Wang N."/>
            <person name="Zhou Z."/>
        </authorList>
    </citation>
    <scope>NUCLEOTIDE SEQUENCE [LARGE SCALE GENOMIC DNA]</scope>
    <source>
        <strain evidence="2 3">YC1</strain>
    </source>
</reference>
<dbReference type="EMBL" id="JASAOK010000023">
    <property type="protein sequence ID" value="KAK6221153.1"/>
    <property type="molecule type" value="Genomic_DNA"/>
</dbReference>
<organism evidence="2 3">
    <name type="scientific">Colletotrichum tabaci</name>
    <dbReference type="NCBI Taxonomy" id="1209068"/>
    <lineage>
        <taxon>Eukaryota</taxon>
        <taxon>Fungi</taxon>
        <taxon>Dikarya</taxon>
        <taxon>Ascomycota</taxon>
        <taxon>Pezizomycotina</taxon>
        <taxon>Sordariomycetes</taxon>
        <taxon>Hypocreomycetidae</taxon>
        <taxon>Glomerellales</taxon>
        <taxon>Glomerellaceae</taxon>
        <taxon>Colletotrichum</taxon>
        <taxon>Colletotrichum destructivum species complex</taxon>
    </lineage>
</organism>
<keyword evidence="3" id="KW-1185">Reference proteome</keyword>